<keyword evidence="4 8" id="KW-0812">Transmembrane</keyword>
<accession>A0AB34I9M5</accession>
<dbReference type="EMBL" id="JBGBPQ010000032">
    <property type="protein sequence ID" value="KAL1495476.1"/>
    <property type="molecule type" value="Genomic_DNA"/>
</dbReference>
<evidence type="ECO:0000256" key="5">
    <source>
        <dbReference type="ARBA" id="ARBA00022824"/>
    </source>
</evidence>
<keyword evidence="5" id="KW-0256">Endoplasmic reticulum</keyword>
<evidence type="ECO:0000256" key="4">
    <source>
        <dbReference type="ARBA" id="ARBA00022692"/>
    </source>
</evidence>
<dbReference type="InterPro" id="IPR009445">
    <property type="entry name" value="TMEM85/Emc4"/>
</dbReference>
<reference evidence="9 10" key="1">
    <citation type="journal article" date="2024" name="Science">
        <title>Giant polyketide synthase enzymes in the biosynthesis of giant marine polyether toxins.</title>
        <authorList>
            <person name="Fallon T.R."/>
            <person name="Shende V.V."/>
            <person name="Wierzbicki I.H."/>
            <person name="Pendleton A.L."/>
            <person name="Watervoot N.F."/>
            <person name="Auber R.P."/>
            <person name="Gonzalez D.J."/>
            <person name="Wisecaver J.H."/>
            <person name="Moore B.S."/>
        </authorList>
    </citation>
    <scope>NUCLEOTIDE SEQUENCE [LARGE SCALE GENOMIC DNA]</scope>
    <source>
        <strain evidence="9 10">12B1</strain>
    </source>
</reference>
<evidence type="ECO:0000256" key="8">
    <source>
        <dbReference type="SAM" id="Phobius"/>
    </source>
</evidence>
<keyword evidence="6 8" id="KW-1133">Transmembrane helix</keyword>
<dbReference type="AlphaFoldDB" id="A0AB34I9M5"/>
<comment type="subcellular location">
    <subcellularLocation>
        <location evidence="1">Endoplasmic reticulum membrane</location>
        <topology evidence="1">Multi-pass membrane protein</topology>
    </subcellularLocation>
</comment>
<name>A0AB34I9M5_PRYPA</name>
<evidence type="ECO:0000313" key="9">
    <source>
        <dbReference type="EMBL" id="KAL1495476.1"/>
    </source>
</evidence>
<comment type="caution">
    <text evidence="9">The sequence shown here is derived from an EMBL/GenBank/DDBJ whole genome shotgun (WGS) entry which is preliminary data.</text>
</comment>
<keyword evidence="10" id="KW-1185">Reference proteome</keyword>
<proteinExistence type="inferred from homology"/>
<protein>
    <recommendedName>
        <fullName evidence="3">ER membrane protein complex subunit 4</fullName>
    </recommendedName>
</protein>
<feature type="transmembrane region" description="Helical" evidence="8">
    <location>
        <begin position="117"/>
        <end position="137"/>
    </location>
</feature>
<evidence type="ECO:0000256" key="2">
    <source>
        <dbReference type="ARBA" id="ARBA00007715"/>
    </source>
</evidence>
<organism evidence="9 10">
    <name type="scientific">Prymnesium parvum</name>
    <name type="common">Toxic golden alga</name>
    <dbReference type="NCBI Taxonomy" id="97485"/>
    <lineage>
        <taxon>Eukaryota</taxon>
        <taxon>Haptista</taxon>
        <taxon>Haptophyta</taxon>
        <taxon>Prymnesiophyceae</taxon>
        <taxon>Prymnesiales</taxon>
        <taxon>Prymnesiaceae</taxon>
        <taxon>Prymnesium</taxon>
    </lineage>
</organism>
<sequence length="171" mass="18910">MPRGWAVDLTDASAADSLPKPPGYSEVHAHEQDTQLTKKVDYTQLKLKKARELAWSPAKSFFMTGIMLWMSGNGVHIFSIMITFYAIYNPVKSAFTVNTAFARFVDPKMSPIDRTSILMSKLTFVMCNLFAMSGALYKMSLMGLLPNTPSDWVSFLAVPPAVQFSSGGIAR</sequence>
<dbReference type="Pfam" id="PF06417">
    <property type="entry name" value="EMC4"/>
    <property type="match status" value="1"/>
</dbReference>
<dbReference type="GO" id="GO:0005789">
    <property type="term" value="C:endoplasmic reticulum membrane"/>
    <property type="evidence" value="ECO:0007669"/>
    <property type="project" value="UniProtKB-SubCell"/>
</dbReference>
<feature type="transmembrane region" description="Helical" evidence="8">
    <location>
        <begin position="61"/>
        <end position="88"/>
    </location>
</feature>
<dbReference type="PANTHER" id="PTHR19315">
    <property type="entry name" value="ER MEMBRANE PROTEIN COMPLEX SUBUNIT 4"/>
    <property type="match status" value="1"/>
</dbReference>
<gene>
    <name evidence="9" type="ORF">AB1Y20_016842</name>
</gene>
<evidence type="ECO:0000313" key="10">
    <source>
        <dbReference type="Proteomes" id="UP001515480"/>
    </source>
</evidence>
<evidence type="ECO:0000256" key="3">
    <source>
        <dbReference type="ARBA" id="ARBA00020820"/>
    </source>
</evidence>
<keyword evidence="7 8" id="KW-0472">Membrane</keyword>
<comment type="similarity">
    <text evidence="2">Belongs to the EMC4 family.</text>
</comment>
<dbReference type="Proteomes" id="UP001515480">
    <property type="component" value="Unassembled WGS sequence"/>
</dbReference>
<evidence type="ECO:0000256" key="1">
    <source>
        <dbReference type="ARBA" id="ARBA00004477"/>
    </source>
</evidence>
<evidence type="ECO:0000256" key="7">
    <source>
        <dbReference type="ARBA" id="ARBA00023136"/>
    </source>
</evidence>
<evidence type="ECO:0000256" key="6">
    <source>
        <dbReference type="ARBA" id="ARBA00022989"/>
    </source>
</evidence>